<dbReference type="InterPro" id="IPR017441">
    <property type="entry name" value="Protein_kinase_ATP_BS"/>
</dbReference>
<evidence type="ECO:0000256" key="1">
    <source>
        <dbReference type="ARBA" id="ARBA00022741"/>
    </source>
</evidence>
<feature type="binding site" evidence="3">
    <location>
        <position position="83"/>
    </location>
    <ligand>
        <name>ATP</name>
        <dbReference type="ChEBI" id="CHEBI:30616"/>
    </ligand>
</feature>
<dbReference type="Gene3D" id="1.10.510.10">
    <property type="entry name" value="Transferase(Phosphotransferase) domain 1"/>
    <property type="match status" value="1"/>
</dbReference>
<dbReference type="AlphaFoldDB" id="A0A1X7SZP9"/>
<sequence>MLSQSQDEKAQKLREFQLEKAVLQQRLRESQEEARKYQNECNLLCDAWQVDEKEVVITDEELGRGSYGVVMVGIFRGLKVAVKYLHPVIASYYNEERFIREMKMASLLRHPNLVQFIGATLGDNPLILTERMTTSLYYEKKNVQLARPSILSIAIQVALGLNYLHLQKPNALIHRDVSSPNILLDNIGPAKYRAKVSDYGSFAMAVDSQTERPGSIAYSAPEAFNPNEHTPAMDVYSFCVLLIEMIINKAPETTVKERREQALKIAGWTVMKNLVQRGINEKKEFRPKMAEIIKELKQMESQRLR</sequence>
<evidence type="ECO:0000313" key="6">
    <source>
        <dbReference type="EnsemblMetazoa" id="Aqu2.1.07633_001"/>
    </source>
</evidence>
<dbReference type="EnsemblMetazoa" id="Aqu2.1.07633_001">
    <property type="protein sequence ID" value="Aqu2.1.07633_001"/>
    <property type="gene ID" value="Aqu2.1.07633"/>
</dbReference>
<dbReference type="GO" id="GO:0005524">
    <property type="term" value="F:ATP binding"/>
    <property type="evidence" value="ECO:0007669"/>
    <property type="project" value="UniProtKB-UniRule"/>
</dbReference>
<dbReference type="PANTHER" id="PTHR44329:SF298">
    <property type="entry name" value="MIXED LINEAGE KINASE DOMAIN-LIKE PROTEIN"/>
    <property type="match status" value="1"/>
</dbReference>
<reference evidence="6" key="1">
    <citation type="submission" date="2017-05" db="UniProtKB">
        <authorList>
            <consortium name="EnsemblMetazoa"/>
        </authorList>
    </citation>
    <scope>IDENTIFICATION</scope>
</reference>
<evidence type="ECO:0000256" key="2">
    <source>
        <dbReference type="ARBA" id="ARBA00022840"/>
    </source>
</evidence>
<evidence type="ECO:0000256" key="4">
    <source>
        <dbReference type="SAM" id="Coils"/>
    </source>
</evidence>
<evidence type="ECO:0000256" key="3">
    <source>
        <dbReference type="PROSITE-ProRule" id="PRU10141"/>
    </source>
</evidence>
<dbReference type="eggNOG" id="KOG0192">
    <property type="taxonomic scope" value="Eukaryota"/>
</dbReference>
<keyword evidence="2 3" id="KW-0067">ATP-binding</keyword>
<protein>
    <recommendedName>
        <fullName evidence="5">Protein kinase domain-containing protein</fullName>
    </recommendedName>
</protein>
<dbReference type="STRING" id="400682.A0A1X7SZP9"/>
<dbReference type="GO" id="GO:0004672">
    <property type="term" value="F:protein kinase activity"/>
    <property type="evidence" value="ECO:0007669"/>
    <property type="project" value="InterPro"/>
</dbReference>
<name>A0A1X7SZP9_AMPQE</name>
<dbReference type="InterPro" id="IPR051681">
    <property type="entry name" value="Ser/Thr_Kinases-Pseudokinases"/>
</dbReference>
<dbReference type="Pfam" id="PF07714">
    <property type="entry name" value="PK_Tyr_Ser-Thr"/>
    <property type="match status" value="1"/>
</dbReference>
<dbReference type="GO" id="GO:0097527">
    <property type="term" value="P:necroptotic signaling pathway"/>
    <property type="evidence" value="ECO:0007669"/>
    <property type="project" value="TreeGrafter"/>
</dbReference>
<feature type="domain" description="Protein kinase" evidence="5">
    <location>
        <begin position="56"/>
        <end position="305"/>
    </location>
</feature>
<dbReference type="PROSITE" id="PS50011">
    <property type="entry name" value="PROTEIN_KINASE_DOM"/>
    <property type="match status" value="1"/>
</dbReference>
<keyword evidence="1 3" id="KW-0547">Nucleotide-binding</keyword>
<dbReference type="InParanoid" id="A0A1X7SZP9"/>
<evidence type="ECO:0000259" key="5">
    <source>
        <dbReference type="PROSITE" id="PS50011"/>
    </source>
</evidence>
<dbReference type="SUPFAM" id="SSF56112">
    <property type="entry name" value="Protein kinase-like (PK-like)"/>
    <property type="match status" value="1"/>
</dbReference>
<dbReference type="InterPro" id="IPR000719">
    <property type="entry name" value="Prot_kinase_dom"/>
</dbReference>
<dbReference type="Gene3D" id="3.30.200.20">
    <property type="entry name" value="Phosphorylase Kinase, domain 1"/>
    <property type="match status" value="1"/>
</dbReference>
<organism evidence="6">
    <name type="scientific">Amphimedon queenslandica</name>
    <name type="common">Sponge</name>
    <dbReference type="NCBI Taxonomy" id="400682"/>
    <lineage>
        <taxon>Eukaryota</taxon>
        <taxon>Metazoa</taxon>
        <taxon>Porifera</taxon>
        <taxon>Demospongiae</taxon>
        <taxon>Heteroscleromorpha</taxon>
        <taxon>Haplosclerida</taxon>
        <taxon>Niphatidae</taxon>
        <taxon>Amphimedon</taxon>
    </lineage>
</organism>
<accession>A0A1X7SZP9</accession>
<dbReference type="InterPro" id="IPR011009">
    <property type="entry name" value="Kinase-like_dom_sf"/>
</dbReference>
<keyword evidence="4" id="KW-0175">Coiled coil</keyword>
<dbReference type="PROSITE" id="PS00107">
    <property type="entry name" value="PROTEIN_KINASE_ATP"/>
    <property type="match status" value="1"/>
</dbReference>
<dbReference type="PIRSF" id="PIRSF000654">
    <property type="entry name" value="Integrin-linked_kinase"/>
    <property type="match status" value="1"/>
</dbReference>
<feature type="coiled-coil region" evidence="4">
    <location>
        <begin position="13"/>
        <end position="47"/>
    </location>
</feature>
<dbReference type="OrthoDB" id="5581784at2759"/>
<dbReference type="PANTHER" id="PTHR44329">
    <property type="entry name" value="SERINE/THREONINE-PROTEIN KINASE TNNI3K-RELATED"/>
    <property type="match status" value="1"/>
</dbReference>
<proteinExistence type="predicted"/>
<dbReference type="InterPro" id="IPR001245">
    <property type="entry name" value="Ser-Thr/Tyr_kinase_cat_dom"/>
</dbReference>